<dbReference type="RefSeq" id="XP_016211283.1">
    <property type="nucleotide sequence ID" value="XM_016360911.1"/>
</dbReference>
<keyword evidence="5 9" id="KW-0479">Metal-binding</keyword>
<dbReference type="Gene3D" id="3.40.50.1760">
    <property type="entry name" value="Glutathione synthase, substrate-binding domain superfamily, eukaryotic"/>
    <property type="match status" value="1"/>
</dbReference>
<keyword evidence="6 9" id="KW-0547">Nucleotide-binding</keyword>
<evidence type="ECO:0000256" key="10">
    <source>
        <dbReference type="PIRSR" id="PIRSR001558-1"/>
    </source>
</evidence>
<dbReference type="AlphaFoldDB" id="A0A0D2AQI8"/>
<dbReference type="GO" id="GO:0005524">
    <property type="term" value="F:ATP binding"/>
    <property type="evidence" value="ECO:0007669"/>
    <property type="project" value="UniProtKB-UniRule"/>
</dbReference>
<evidence type="ECO:0000313" key="14">
    <source>
        <dbReference type="Proteomes" id="UP000053259"/>
    </source>
</evidence>
<feature type="binding site" evidence="10">
    <location>
        <position position="341"/>
    </location>
    <ligand>
        <name>ATP</name>
        <dbReference type="ChEBI" id="CHEBI:30616"/>
    </ligand>
</feature>
<protein>
    <recommendedName>
        <fullName evidence="9">Glutathione synthetase</fullName>
        <shortName evidence="9">GSH-S</shortName>
        <ecNumber evidence="9">6.3.2.3</ecNumber>
    </recommendedName>
</protein>
<dbReference type="InterPro" id="IPR037013">
    <property type="entry name" value="GSH-S_sub-bd_sf"/>
</dbReference>
<evidence type="ECO:0000256" key="4">
    <source>
        <dbReference type="ARBA" id="ARBA00022684"/>
    </source>
</evidence>
<feature type="binding site" evidence="11">
    <location>
        <position position="405"/>
    </location>
    <ligand>
        <name>Mg(2+)</name>
        <dbReference type="ChEBI" id="CHEBI:18420"/>
    </ligand>
</feature>
<dbReference type="OrthoDB" id="2020073at2759"/>
<dbReference type="EMBL" id="KN847555">
    <property type="protein sequence ID" value="KIW01414.1"/>
    <property type="molecule type" value="Genomic_DNA"/>
</dbReference>
<dbReference type="InterPro" id="IPR004887">
    <property type="entry name" value="GSH_synth_subst-bd"/>
</dbReference>
<dbReference type="SUPFAM" id="SSF56059">
    <property type="entry name" value="Glutathione synthetase ATP-binding domain-like"/>
    <property type="match status" value="1"/>
</dbReference>
<feature type="binding site" evidence="10">
    <location>
        <begin position="401"/>
        <end position="410"/>
    </location>
    <ligand>
        <name>ATP</name>
        <dbReference type="ChEBI" id="CHEBI:30616"/>
    </ligand>
</feature>
<evidence type="ECO:0000256" key="1">
    <source>
        <dbReference type="ARBA" id="ARBA00004965"/>
    </source>
</evidence>
<dbReference type="Pfam" id="PF03199">
    <property type="entry name" value="GSH_synthase"/>
    <property type="match status" value="1"/>
</dbReference>
<dbReference type="PANTHER" id="PTHR11130:SF0">
    <property type="entry name" value="GLUTATHIONE SYNTHETASE"/>
    <property type="match status" value="1"/>
</dbReference>
<dbReference type="PANTHER" id="PTHR11130">
    <property type="entry name" value="GLUTATHIONE SYNTHETASE"/>
    <property type="match status" value="1"/>
</dbReference>
<feature type="binding site" evidence="10">
    <location>
        <position position="496"/>
    </location>
    <ligand>
        <name>ATP</name>
        <dbReference type="ChEBI" id="CHEBI:30616"/>
    </ligand>
</feature>
<dbReference type="InterPro" id="IPR014042">
    <property type="entry name" value="Glutathione_synthase_a-hlx"/>
</dbReference>
<evidence type="ECO:0000256" key="3">
    <source>
        <dbReference type="ARBA" id="ARBA00022598"/>
    </source>
</evidence>
<evidence type="ECO:0000256" key="5">
    <source>
        <dbReference type="ARBA" id="ARBA00022723"/>
    </source>
</evidence>
<evidence type="ECO:0000313" key="13">
    <source>
        <dbReference type="EMBL" id="KIW01414.1"/>
    </source>
</evidence>
<keyword evidence="3 9" id="KW-0436">Ligase</keyword>
<dbReference type="Gene3D" id="3.30.470.20">
    <property type="entry name" value="ATP-grasp fold, B domain"/>
    <property type="match status" value="1"/>
</dbReference>
<dbReference type="HOGENOM" id="CLU_025152_2_1_1"/>
<dbReference type="SUPFAM" id="SSF52440">
    <property type="entry name" value="PreATP-grasp domain"/>
    <property type="match status" value="1"/>
</dbReference>
<keyword evidence="14" id="KW-1185">Reference proteome</keyword>
<dbReference type="GO" id="GO:0005829">
    <property type="term" value="C:cytosol"/>
    <property type="evidence" value="ECO:0007669"/>
    <property type="project" value="TreeGrafter"/>
</dbReference>
<dbReference type="GO" id="GO:0043295">
    <property type="term" value="F:glutathione binding"/>
    <property type="evidence" value="ECO:0007669"/>
    <property type="project" value="UniProtKB-UniRule"/>
</dbReference>
<evidence type="ECO:0000256" key="7">
    <source>
        <dbReference type="ARBA" id="ARBA00022840"/>
    </source>
</evidence>
<dbReference type="InterPro" id="IPR014049">
    <property type="entry name" value="Glutathione_synthase_N_euk"/>
</dbReference>
<gene>
    <name evidence="13" type="ORF">PV09_07178</name>
</gene>
<dbReference type="Pfam" id="PF03917">
    <property type="entry name" value="GSH_synth_ATP"/>
    <property type="match status" value="1"/>
</dbReference>
<accession>A0A0D2AQI8</accession>
<sequence length="520" mass="57838">MAEAVEMNANLVSKDRLGDKILGLENGARVEEIVRRVQDWQIIHGSLLKVVPADEDEASSAGAKAHAVPVSLVPSPWSRRCFDRAVALQDGFNELYARLASNEKGLERMLRPLMGKDGFAETLWSIHQEAKTLGIAQKWSLGIFRSDYMANSEGIHQVEFNTFACSGATHATRISKMYSYLHKIGMYGDTYGPQSAPPAKLPSNSATTGIVRALLGAHQQYLKCRSSSNSASTGILMIVQHGNFNVSDERPIEYALWDVGVPVYRLEFRAILQYLSLGPNKELLYKLPSCELAPLEVSVVYYRAGHKPAEYLRDGAEARLLIEISQAIKCPSILSHLTTFKHVQQELAKPGALQACFPGARQIPRVDETFVPMFVLDKSERGIHARNLALNEEQARRYILKPSREGGGNNVYGRDIPAFLQTVREELWPTFTLMEKIEVTPHNALLLSQNGLYMGPAVSELGIVGSILWRPDDRDDGIPSIEIDFNKPIGWTFKTKPSTVDEMSVVKGYGFFDSPYLLDD</sequence>
<dbReference type="GO" id="GO:0000287">
    <property type="term" value="F:magnesium ion binding"/>
    <property type="evidence" value="ECO:0007669"/>
    <property type="project" value="UniProtKB-UniRule"/>
</dbReference>
<dbReference type="EC" id="6.3.2.3" evidence="9"/>
<dbReference type="GeneID" id="27315151"/>
<feature type="binding site" evidence="10">
    <location>
        <position position="460"/>
    </location>
    <ligand>
        <name>ATP</name>
        <dbReference type="ChEBI" id="CHEBI:30616"/>
    </ligand>
</feature>
<proteinExistence type="inferred from homology"/>
<dbReference type="Gene3D" id="1.10.1080.10">
    <property type="entry name" value="Glutathione Synthetase, Chain A, domain 3"/>
    <property type="match status" value="1"/>
</dbReference>
<dbReference type="InterPro" id="IPR016185">
    <property type="entry name" value="PreATP-grasp_dom_sf"/>
</dbReference>
<name>A0A0D2AQI8_9PEZI</name>
<evidence type="ECO:0000256" key="2">
    <source>
        <dbReference type="ARBA" id="ARBA00010385"/>
    </source>
</evidence>
<dbReference type="NCBIfam" id="TIGR01986">
    <property type="entry name" value="glut_syn_euk"/>
    <property type="match status" value="1"/>
</dbReference>
<dbReference type="Gene3D" id="3.30.1490.80">
    <property type="match status" value="1"/>
</dbReference>
<dbReference type="Gene3D" id="3.30.1490.50">
    <property type="match status" value="1"/>
</dbReference>
<dbReference type="STRING" id="253628.A0A0D2AQI8"/>
<keyword evidence="7 9" id="KW-0067">ATP-binding</keyword>
<reference evidence="13 14" key="1">
    <citation type="submission" date="2015-01" db="EMBL/GenBank/DDBJ databases">
        <title>The Genome Sequence of Ochroconis gallopava CBS43764.</title>
        <authorList>
            <consortium name="The Broad Institute Genomics Platform"/>
            <person name="Cuomo C."/>
            <person name="de Hoog S."/>
            <person name="Gorbushina A."/>
            <person name="Stielow B."/>
            <person name="Teixiera M."/>
            <person name="Abouelleil A."/>
            <person name="Chapman S.B."/>
            <person name="Priest M."/>
            <person name="Young S.K."/>
            <person name="Wortman J."/>
            <person name="Nusbaum C."/>
            <person name="Birren B."/>
        </authorList>
    </citation>
    <scope>NUCLEOTIDE SEQUENCE [LARGE SCALE GENOMIC DNA]</scope>
    <source>
        <strain evidence="13 14">CBS 43764</strain>
    </source>
</reference>
<comment type="catalytic activity">
    <reaction evidence="9">
        <text>gamma-L-glutamyl-L-cysteine + glycine + ATP = glutathione + ADP + phosphate + H(+)</text>
        <dbReference type="Rhea" id="RHEA:13557"/>
        <dbReference type="ChEBI" id="CHEBI:15378"/>
        <dbReference type="ChEBI" id="CHEBI:30616"/>
        <dbReference type="ChEBI" id="CHEBI:43474"/>
        <dbReference type="ChEBI" id="CHEBI:57305"/>
        <dbReference type="ChEBI" id="CHEBI:57925"/>
        <dbReference type="ChEBI" id="CHEBI:58173"/>
        <dbReference type="ChEBI" id="CHEBI:456216"/>
        <dbReference type="EC" id="6.3.2.3"/>
    </reaction>
</comment>
<dbReference type="PIRSF" id="PIRSF001558">
    <property type="entry name" value="GSHase"/>
    <property type="match status" value="1"/>
</dbReference>
<dbReference type="GO" id="GO:0004363">
    <property type="term" value="F:glutathione synthase activity"/>
    <property type="evidence" value="ECO:0007669"/>
    <property type="project" value="UniProtKB-UniRule"/>
</dbReference>
<comment type="pathway">
    <text evidence="1 9">Sulfur metabolism; glutathione biosynthesis; glutathione from L-cysteine and L-glutamate: step 2/2.</text>
</comment>
<keyword evidence="8 9" id="KW-0460">Magnesium</keyword>
<evidence type="ECO:0000256" key="9">
    <source>
        <dbReference type="PIRNR" id="PIRNR001558"/>
    </source>
</evidence>
<feature type="binding site" evidence="10">
    <location>
        <position position="412"/>
    </location>
    <ligand>
        <name>ATP</name>
        <dbReference type="ChEBI" id="CHEBI:30616"/>
    </ligand>
</feature>
<dbReference type="InterPro" id="IPR005615">
    <property type="entry name" value="Glutathione_synthase"/>
</dbReference>
<feature type="domain" description="Glutathione synthase substrate-binding" evidence="12">
    <location>
        <begin position="235"/>
        <end position="337"/>
    </location>
</feature>
<evidence type="ECO:0000256" key="8">
    <source>
        <dbReference type="ARBA" id="ARBA00022842"/>
    </source>
</evidence>
<dbReference type="Proteomes" id="UP000053259">
    <property type="component" value="Unassembled WGS sequence"/>
</dbReference>
<feature type="binding site" evidence="10">
    <location>
        <position position="502"/>
    </location>
    <ligand>
        <name>ATP</name>
        <dbReference type="ChEBI" id="CHEBI:30616"/>
    </ligand>
</feature>
<organism evidence="13 14">
    <name type="scientific">Verruconis gallopava</name>
    <dbReference type="NCBI Taxonomy" id="253628"/>
    <lineage>
        <taxon>Eukaryota</taxon>
        <taxon>Fungi</taxon>
        <taxon>Dikarya</taxon>
        <taxon>Ascomycota</taxon>
        <taxon>Pezizomycotina</taxon>
        <taxon>Dothideomycetes</taxon>
        <taxon>Pleosporomycetidae</taxon>
        <taxon>Venturiales</taxon>
        <taxon>Sympoventuriaceae</taxon>
        <taxon>Verruconis</taxon>
    </lineage>
</organism>
<evidence type="ECO:0000256" key="6">
    <source>
        <dbReference type="ARBA" id="ARBA00022741"/>
    </source>
</evidence>
<evidence type="ECO:0000259" key="12">
    <source>
        <dbReference type="Pfam" id="PF03199"/>
    </source>
</evidence>
<comment type="cofactor">
    <cofactor evidence="9 11">
        <name>Mg(2+)</name>
        <dbReference type="ChEBI" id="CHEBI:18420"/>
    </cofactor>
    <text evidence="9 11">Binds 1 Mg(2+) ion per subunit.</text>
</comment>
<dbReference type="VEuPathDB" id="FungiDB:PV09_07178"/>
<dbReference type="InterPro" id="IPR014709">
    <property type="entry name" value="Glutathione_synthase_C_euk"/>
</dbReference>
<dbReference type="InParanoid" id="A0A0D2AQI8"/>
<comment type="similarity">
    <text evidence="2 9">Belongs to the eukaryotic GSH synthase family.</text>
</comment>
<keyword evidence="4 9" id="KW-0317">Glutathione biosynthesis</keyword>
<feature type="binding site" evidence="10">
    <location>
        <begin position="434"/>
        <end position="437"/>
    </location>
    <ligand>
        <name>ATP</name>
        <dbReference type="ChEBI" id="CHEBI:30616"/>
    </ligand>
</feature>
<evidence type="ECO:0000256" key="11">
    <source>
        <dbReference type="PIRSR" id="PIRSR001558-2"/>
    </source>
</evidence>
<dbReference type="UniPathway" id="UPA00142">
    <property type="reaction ID" value="UER00210"/>
</dbReference>